<feature type="transmembrane region" description="Helical" evidence="1">
    <location>
        <begin position="72"/>
        <end position="88"/>
    </location>
</feature>
<gene>
    <name evidence="2" type="ORF">bsdE14_17190</name>
</gene>
<dbReference type="Proteomes" id="UP001208567">
    <property type="component" value="Unassembled WGS sequence"/>
</dbReference>
<keyword evidence="3" id="KW-1185">Reference proteome</keyword>
<evidence type="ECO:0000313" key="2">
    <source>
        <dbReference type="EMBL" id="GLC30309.1"/>
    </source>
</evidence>
<keyword evidence="1" id="KW-0812">Transmembrane</keyword>
<evidence type="ECO:0000313" key="3">
    <source>
        <dbReference type="Proteomes" id="UP001208567"/>
    </source>
</evidence>
<feature type="transmembrane region" description="Helical" evidence="1">
    <location>
        <begin position="46"/>
        <end position="65"/>
    </location>
</feature>
<comment type="caution">
    <text evidence="2">The sequence shown here is derived from an EMBL/GenBank/DDBJ whole genome shotgun (WGS) entry which is preliminary data.</text>
</comment>
<keyword evidence="1" id="KW-1133">Transmembrane helix</keyword>
<name>A0ABQ5N5A7_9CLOT</name>
<dbReference type="EMBL" id="BRXR01000001">
    <property type="protein sequence ID" value="GLC30309.1"/>
    <property type="molecule type" value="Genomic_DNA"/>
</dbReference>
<reference evidence="2 3" key="1">
    <citation type="journal article" date="2024" name="Int. J. Syst. Evol. Microbiol.">
        <title>Clostridium omnivorum sp. nov., isolated from anoxic soil under the treatment of reductive soil disinfestation.</title>
        <authorList>
            <person name="Ueki A."/>
            <person name="Tonouchi A."/>
            <person name="Kaku N."/>
            <person name="Honma S."/>
            <person name="Ueki K."/>
        </authorList>
    </citation>
    <scope>NUCLEOTIDE SEQUENCE [LARGE SCALE GENOMIC DNA]</scope>
    <source>
        <strain evidence="2 3">E14</strain>
    </source>
</reference>
<sequence length="127" mass="13842">MNNKENINKRLQLTSSVKLAVVGLVLGGAGILTLFLTGWINQSVPIGTIILLAEAVLIGFGRWRWTLIVTEIMTLFIFIMGFIAPGLYDRLSHPAVISAFSGTWIQEIGLVIALVACGIAIKESKRF</sequence>
<dbReference type="RefSeq" id="WP_264849570.1">
    <property type="nucleotide sequence ID" value="NZ_BRXR01000001.1"/>
</dbReference>
<evidence type="ECO:0000256" key="1">
    <source>
        <dbReference type="SAM" id="Phobius"/>
    </source>
</evidence>
<feature type="transmembrane region" description="Helical" evidence="1">
    <location>
        <begin position="94"/>
        <end position="121"/>
    </location>
</feature>
<keyword evidence="1" id="KW-0472">Membrane</keyword>
<accession>A0ABQ5N5A7</accession>
<organism evidence="2 3">
    <name type="scientific">Clostridium omnivorum</name>
    <dbReference type="NCBI Taxonomy" id="1604902"/>
    <lineage>
        <taxon>Bacteria</taxon>
        <taxon>Bacillati</taxon>
        <taxon>Bacillota</taxon>
        <taxon>Clostridia</taxon>
        <taxon>Eubacteriales</taxon>
        <taxon>Clostridiaceae</taxon>
        <taxon>Clostridium</taxon>
    </lineage>
</organism>
<feature type="transmembrane region" description="Helical" evidence="1">
    <location>
        <begin position="21"/>
        <end position="40"/>
    </location>
</feature>
<protein>
    <submittedName>
        <fullName evidence="2">Uncharacterized protein</fullName>
    </submittedName>
</protein>
<proteinExistence type="predicted"/>